<evidence type="ECO:0000313" key="1">
    <source>
        <dbReference type="EMBL" id="QJW98936.1"/>
    </source>
</evidence>
<accession>A0A6M5YZQ4</accession>
<proteinExistence type="predicted"/>
<evidence type="ECO:0000313" key="2">
    <source>
        <dbReference type="Proteomes" id="UP000503447"/>
    </source>
</evidence>
<protein>
    <recommendedName>
        <fullName evidence="3">Transposase DDE domain-containing protein</fullName>
    </recommendedName>
</protein>
<dbReference type="Proteomes" id="UP000503447">
    <property type="component" value="Chromosome"/>
</dbReference>
<reference evidence="2" key="1">
    <citation type="submission" date="2020-05" db="EMBL/GenBank/DDBJ databases">
        <title>Frigoriglobus tundricola gen. nov., sp. nov., a psychrotolerant cellulolytic planctomycete of the family Gemmataceae with two divergent copies of 16S rRNA gene.</title>
        <authorList>
            <person name="Kulichevskaya I.S."/>
            <person name="Ivanova A.A."/>
            <person name="Naumoff D.G."/>
            <person name="Beletsky A.V."/>
            <person name="Rijpstra W.I.C."/>
            <person name="Sinninghe Damste J.S."/>
            <person name="Mardanov A.V."/>
            <person name="Ravin N.V."/>
            <person name="Dedysh S.N."/>
        </authorList>
    </citation>
    <scope>NUCLEOTIDE SEQUENCE [LARGE SCALE GENOMIC DNA]</scope>
    <source>
        <strain evidence="2">PL17</strain>
    </source>
</reference>
<dbReference type="EMBL" id="CP053452">
    <property type="protein sequence ID" value="QJW98936.1"/>
    <property type="molecule type" value="Genomic_DNA"/>
</dbReference>
<evidence type="ECO:0008006" key="3">
    <source>
        <dbReference type="Google" id="ProtNLM"/>
    </source>
</evidence>
<sequence length="178" mass="19627">MTFPWHVVHDEAGPVYCYATVSAPPVRRAMSSAGHEKSRGTLKYRCPAKVQGFTCASASKCNAGKSYGLTVRVAQELDLRRFPSVPRATPQFERRYNGRPRVERVNDRLKVWWGVDDGNVIGARRFGAHVGAVRIVHLAFATLLAQAQRHEGSFGTMKLSPIAKKLQELIGEPAEAPA</sequence>
<dbReference type="KEGG" id="ftj:FTUN_6531"/>
<dbReference type="AlphaFoldDB" id="A0A6M5YZQ4"/>
<keyword evidence="2" id="KW-1185">Reference proteome</keyword>
<name>A0A6M5YZQ4_9BACT</name>
<gene>
    <name evidence="1" type="ORF">FTUN_6531</name>
</gene>
<organism evidence="1 2">
    <name type="scientific">Frigoriglobus tundricola</name>
    <dbReference type="NCBI Taxonomy" id="2774151"/>
    <lineage>
        <taxon>Bacteria</taxon>
        <taxon>Pseudomonadati</taxon>
        <taxon>Planctomycetota</taxon>
        <taxon>Planctomycetia</taxon>
        <taxon>Gemmatales</taxon>
        <taxon>Gemmataceae</taxon>
        <taxon>Frigoriglobus</taxon>
    </lineage>
</organism>